<name>A0AAV6LLP1_9ERIC</name>
<proteinExistence type="predicted"/>
<organism evidence="1 2">
    <name type="scientific">Rhododendron griersonianum</name>
    <dbReference type="NCBI Taxonomy" id="479676"/>
    <lineage>
        <taxon>Eukaryota</taxon>
        <taxon>Viridiplantae</taxon>
        <taxon>Streptophyta</taxon>
        <taxon>Embryophyta</taxon>
        <taxon>Tracheophyta</taxon>
        <taxon>Spermatophyta</taxon>
        <taxon>Magnoliopsida</taxon>
        <taxon>eudicotyledons</taxon>
        <taxon>Gunneridae</taxon>
        <taxon>Pentapetalae</taxon>
        <taxon>asterids</taxon>
        <taxon>Ericales</taxon>
        <taxon>Ericaceae</taxon>
        <taxon>Ericoideae</taxon>
        <taxon>Rhodoreae</taxon>
        <taxon>Rhododendron</taxon>
    </lineage>
</organism>
<dbReference type="AlphaFoldDB" id="A0AAV6LLP1"/>
<gene>
    <name evidence="1" type="ORF">RHGRI_001556</name>
</gene>
<dbReference type="Proteomes" id="UP000823749">
    <property type="component" value="Chromosome 1"/>
</dbReference>
<keyword evidence="2" id="KW-1185">Reference proteome</keyword>
<comment type="caution">
    <text evidence="1">The sequence shown here is derived from an EMBL/GenBank/DDBJ whole genome shotgun (WGS) entry which is preliminary data.</text>
</comment>
<dbReference type="EMBL" id="JACTNZ010000001">
    <property type="protein sequence ID" value="KAG5565681.1"/>
    <property type="molecule type" value="Genomic_DNA"/>
</dbReference>
<sequence>MLLSKQPLSRTEIYNSVETSVNSDGEHSKSLADEEGDYAEASELYSRSLEIKLGFFLKNLDPQGRVYLALFQIVLVCSTIFVEIRANDRL</sequence>
<protein>
    <submittedName>
        <fullName evidence="1">Uncharacterized protein</fullName>
    </submittedName>
</protein>
<reference evidence="1" key="1">
    <citation type="submission" date="2020-08" db="EMBL/GenBank/DDBJ databases">
        <title>Plant Genome Project.</title>
        <authorList>
            <person name="Zhang R.-G."/>
        </authorList>
    </citation>
    <scope>NUCLEOTIDE SEQUENCE</scope>
    <source>
        <strain evidence="1">WSP0</strain>
        <tissue evidence="1">Leaf</tissue>
    </source>
</reference>
<evidence type="ECO:0000313" key="2">
    <source>
        <dbReference type="Proteomes" id="UP000823749"/>
    </source>
</evidence>
<evidence type="ECO:0000313" key="1">
    <source>
        <dbReference type="EMBL" id="KAG5565681.1"/>
    </source>
</evidence>
<accession>A0AAV6LLP1</accession>